<comment type="caution">
    <text evidence="4">The sequence shown here is derived from an EMBL/GenBank/DDBJ whole genome shotgun (WGS) entry which is preliminary data.</text>
</comment>
<dbReference type="FunFam" id="1.25.40.10:FF:000090">
    <property type="entry name" value="Pentatricopeptide repeat-containing protein, chloroplastic"/>
    <property type="match status" value="1"/>
</dbReference>
<evidence type="ECO:0000256" key="2">
    <source>
        <dbReference type="ARBA" id="ARBA00061659"/>
    </source>
</evidence>
<feature type="repeat" description="PPR" evidence="3">
    <location>
        <begin position="429"/>
        <end position="463"/>
    </location>
</feature>
<dbReference type="InterPro" id="IPR011990">
    <property type="entry name" value="TPR-like_helical_dom_sf"/>
</dbReference>
<reference evidence="4 5" key="1">
    <citation type="submission" date="2024-01" db="EMBL/GenBank/DDBJ databases">
        <title>Genome assemblies of Stephania.</title>
        <authorList>
            <person name="Yang L."/>
        </authorList>
    </citation>
    <scope>NUCLEOTIDE SEQUENCE [LARGE SCALE GENOMIC DNA]</scope>
    <source>
        <strain evidence="4">QJT</strain>
        <tissue evidence="4">Leaf</tissue>
    </source>
</reference>
<name>A0AAP0E5W5_9MAGN</name>
<dbReference type="SUPFAM" id="SSF48452">
    <property type="entry name" value="TPR-like"/>
    <property type="match status" value="1"/>
</dbReference>
<evidence type="ECO:0000313" key="4">
    <source>
        <dbReference type="EMBL" id="KAK9084887.1"/>
    </source>
</evidence>
<evidence type="ECO:0008006" key="6">
    <source>
        <dbReference type="Google" id="ProtNLM"/>
    </source>
</evidence>
<feature type="repeat" description="PPR" evidence="3">
    <location>
        <begin position="327"/>
        <end position="362"/>
    </location>
</feature>
<accession>A0AAP0E5W5</accession>
<keyword evidence="1" id="KW-0677">Repeat</keyword>
<feature type="repeat" description="PPR" evidence="3">
    <location>
        <begin position="125"/>
        <end position="159"/>
    </location>
</feature>
<dbReference type="FunFam" id="1.25.40.10:FF:000196">
    <property type="entry name" value="Pentatricopeptide repeat-containing protein At4g14850"/>
    <property type="match status" value="1"/>
</dbReference>
<dbReference type="PANTHER" id="PTHR47926:SF417">
    <property type="entry name" value="PENTACOTRIPEPTIDE-REPEAT REGION OF PRORP DOMAIN-CONTAINING PROTEIN"/>
    <property type="match status" value="1"/>
</dbReference>
<proteinExistence type="inferred from homology"/>
<dbReference type="InterPro" id="IPR002885">
    <property type="entry name" value="PPR_rpt"/>
</dbReference>
<comment type="similarity">
    <text evidence="2">Belongs to the PPR family. PCMP-E subfamily.</text>
</comment>
<dbReference type="Pfam" id="PF01535">
    <property type="entry name" value="PPR"/>
    <property type="match status" value="3"/>
</dbReference>
<dbReference type="Gene3D" id="1.25.40.10">
    <property type="entry name" value="Tetratricopeptide repeat domain"/>
    <property type="match status" value="4"/>
</dbReference>
<evidence type="ECO:0000256" key="1">
    <source>
        <dbReference type="ARBA" id="ARBA00022737"/>
    </source>
</evidence>
<dbReference type="AlphaFoldDB" id="A0AAP0E5W5"/>
<gene>
    <name evidence="4" type="ORF">Sjap_025298</name>
</gene>
<dbReference type="NCBIfam" id="TIGR00756">
    <property type="entry name" value="PPR"/>
    <property type="match status" value="6"/>
</dbReference>
<dbReference type="InterPro" id="IPR046848">
    <property type="entry name" value="E_motif"/>
</dbReference>
<dbReference type="PROSITE" id="PS51375">
    <property type="entry name" value="PPR"/>
    <property type="match status" value="5"/>
</dbReference>
<feature type="repeat" description="PPR" evidence="3">
    <location>
        <begin position="398"/>
        <end position="428"/>
    </location>
</feature>
<dbReference type="PANTHER" id="PTHR47926">
    <property type="entry name" value="PENTATRICOPEPTIDE REPEAT-CONTAINING PROTEIN"/>
    <property type="match status" value="1"/>
</dbReference>
<dbReference type="InterPro" id="IPR046960">
    <property type="entry name" value="PPR_At4g14850-like_plant"/>
</dbReference>
<dbReference type="Pfam" id="PF13041">
    <property type="entry name" value="PPR_2"/>
    <property type="match status" value="3"/>
</dbReference>
<dbReference type="GO" id="GO:0009451">
    <property type="term" value="P:RNA modification"/>
    <property type="evidence" value="ECO:0007669"/>
    <property type="project" value="InterPro"/>
</dbReference>
<organism evidence="4 5">
    <name type="scientific">Stephania japonica</name>
    <dbReference type="NCBI Taxonomy" id="461633"/>
    <lineage>
        <taxon>Eukaryota</taxon>
        <taxon>Viridiplantae</taxon>
        <taxon>Streptophyta</taxon>
        <taxon>Embryophyta</taxon>
        <taxon>Tracheophyta</taxon>
        <taxon>Spermatophyta</taxon>
        <taxon>Magnoliopsida</taxon>
        <taxon>Ranunculales</taxon>
        <taxon>Menispermaceae</taxon>
        <taxon>Menispermoideae</taxon>
        <taxon>Cissampelideae</taxon>
        <taxon>Stephania</taxon>
    </lineage>
</organism>
<keyword evidence="5" id="KW-1185">Reference proteome</keyword>
<dbReference type="EMBL" id="JBBNAE010000011">
    <property type="protein sequence ID" value="KAK9084887.1"/>
    <property type="molecule type" value="Genomic_DNA"/>
</dbReference>
<sequence>MTIIKNSMSKLSKETINYFSKPFQHEQLQRKIESLCKLGRVKDALHLLNSEPPISSQPPSSLYSPILQLCIDSNAEKEGRLIHYDLLKNGYLSDLNISTKLIIFYAKIGDIGCARNVFDEMPKRNVVSWTAMISGYSRNGCSREALEVFSLMRRSGFRANQFTYGSVLRACTSLVCLKGGEQVHGCVSKSRFCKDLVVQSALVDMHSKCGVMGDARCLFDEMLERDVVSWNAVIGGYAVQRLHGDCFSTFNLMLSEGMMPDQFTFGSMLKACGSGRFLLTVSQIHGLIIQLGFGSYNVLNGSLIDAYVKCRCLRNAKLLYNTMEGKDLVSCTTLITGYAQEGYNYWDAFNLFSELNQMGVGIDGVVLCSMLNICANSATLSLGRQIHALALKRLPNCDVATGNALIDMYAKAGEIENANLAFDEMQEKNVISWTSLITGYGKHGYGEKALALFEKMEGGGFQPNDVTFLSILFACSHTGMVDKGWECFNSMITEHNISPKSEHYSCMIDLLARNGQLEQAFDLMNKIKAKVTASVWGALLGACRTFGSHSFLKSTARRILDLDPMNSINYVVLANIYSAADLWEEARKTRELMEDRGMKKEPGCSFFEYNQCKYLTPLRKH</sequence>
<dbReference type="FunFam" id="1.25.40.10:FF:000381">
    <property type="entry name" value="Pentatricopeptide repeat-containing protein"/>
    <property type="match status" value="1"/>
</dbReference>
<evidence type="ECO:0000313" key="5">
    <source>
        <dbReference type="Proteomes" id="UP001417504"/>
    </source>
</evidence>
<evidence type="ECO:0000256" key="3">
    <source>
        <dbReference type="PROSITE-ProRule" id="PRU00708"/>
    </source>
</evidence>
<dbReference type="GO" id="GO:0003723">
    <property type="term" value="F:RNA binding"/>
    <property type="evidence" value="ECO:0007669"/>
    <property type="project" value="InterPro"/>
</dbReference>
<dbReference type="Proteomes" id="UP001417504">
    <property type="component" value="Unassembled WGS sequence"/>
</dbReference>
<dbReference type="Pfam" id="PF20431">
    <property type="entry name" value="E_motif"/>
    <property type="match status" value="1"/>
</dbReference>
<protein>
    <recommendedName>
        <fullName evidence="6">Pentatricopeptide repeat-containing protein</fullName>
    </recommendedName>
</protein>
<feature type="repeat" description="PPR" evidence="3">
    <location>
        <begin position="226"/>
        <end position="260"/>
    </location>
</feature>